<reference evidence="2" key="1">
    <citation type="submission" date="2023-03" db="EMBL/GenBank/DDBJ databases">
        <title>Massive genome expansion in bonnet fungi (Mycena s.s.) driven by repeated elements and novel gene families across ecological guilds.</title>
        <authorList>
            <consortium name="Lawrence Berkeley National Laboratory"/>
            <person name="Harder C.B."/>
            <person name="Miyauchi S."/>
            <person name="Viragh M."/>
            <person name="Kuo A."/>
            <person name="Thoen E."/>
            <person name="Andreopoulos B."/>
            <person name="Lu D."/>
            <person name="Skrede I."/>
            <person name="Drula E."/>
            <person name="Henrissat B."/>
            <person name="Morin E."/>
            <person name="Kohler A."/>
            <person name="Barry K."/>
            <person name="LaButti K."/>
            <person name="Morin E."/>
            <person name="Salamov A."/>
            <person name="Lipzen A."/>
            <person name="Mereny Z."/>
            <person name="Hegedus B."/>
            <person name="Baldrian P."/>
            <person name="Stursova M."/>
            <person name="Weitz H."/>
            <person name="Taylor A."/>
            <person name="Grigoriev I.V."/>
            <person name="Nagy L.G."/>
            <person name="Martin F."/>
            <person name="Kauserud H."/>
        </authorList>
    </citation>
    <scope>NUCLEOTIDE SEQUENCE</scope>
    <source>
        <strain evidence="2">CBHHK067</strain>
    </source>
</reference>
<evidence type="ECO:0000313" key="2">
    <source>
        <dbReference type="EMBL" id="KAJ7627880.1"/>
    </source>
</evidence>
<keyword evidence="3" id="KW-1185">Reference proteome</keyword>
<dbReference type="AlphaFoldDB" id="A0AAD7BQJ2"/>
<organism evidence="2 3">
    <name type="scientific">Mycena rosella</name>
    <name type="common">Pink bonnet</name>
    <name type="synonym">Agaricus rosellus</name>
    <dbReference type="NCBI Taxonomy" id="1033263"/>
    <lineage>
        <taxon>Eukaryota</taxon>
        <taxon>Fungi</taxon>
        <taxon>Dikarya</taxon>
        <taxon>Basidiomycota</taxon>
        <taxon>Agaricomycotina</taxon>
        <taxon>Agaricomycetes</taxon>
        <taxon>Agaricomycetidae</taxon>
        <taxon>Agaricales</taxon>
        <taxon>Marasmiineae</taxon>
        <taxon>Mycenaceae</taxon>
        <taxon>Mycena</taxon>
    </lineage>
</organism>
<proteinExistence type="predicted"/>
<feature type="non-terminal residue" evidence="2">
    <location>
        <position position="102"/>
    </location>
</feature>
<accession>A0AAD7BQJ2</accession>
<feature type="region of interest" description="Disordered" evidence="1">
    <location>
        <begin position="51"/>
        <end position="102"/>
    </location>
</feature>
<name>A0AAD7BQJ2_MYCRO</name>
<feature type="compositionally biased region" description="Polar residues" evidence="1">
    <location>
        <begin position="64"/>
        <end position="86"/>
    </location>
</feature>
<comment type="caution">
    <text evidence="2">The sequence shown here is derived from an EMBL/GenBank/DDBJ whole genome shotgun (WGS) entry which is preliminary data.</text>
</comment>
<evidence type="ECO:0000313" key="3">
    <source>
        <dbReference type="Proteomes" id="UP001221757"/>
    </source>
</evidence>
<dbReference type="Proteomes" id="UP001221757">
    <property type="component" value="Unassembled WGS sequence"/>
</dbReference>
<gene>
    <name evidence="2" type="ORF">B0H17DRAFT_1110377</name>
</gene>
<sequence>MLISPITLVWRDTVLDVAPVWCDVSPSLRSVPPYKTEVRLRNYVPLISSLDRPSATRSPLAEPSPTNRTAHPCLTASSPRPNTSPCARSGLPRLRRAEYPGH</sequence>
<evidence type="ECO:0000256" key="1">
    <source>
        <dbReference type="SAM" id="MobiDB-lite"/>
    </source>
</evidence>
<dbReference type="EMBL" id="JARKIE010000566">
    <property type="protein sequence ID" value="KAJ7627880.1"/>
    <property type="molecule type" value="Genomic_DNA"/>
</dbReference>
<protein>
    <submittedName>
        <fullName evidence="2">Uncharacterized protein</fullName>
    </submittedName>
</protein>